<organism evidence="5 6">
    <name type="scientific">Aplysia californica</name>
    <name type="common">California sea hare</name>
    <dbReference type="NCBI Taxonomy" id="6500"/>
    <lineage>
        <taxon>Eukaryota</taxon>
        <taxon>Metazoa</taxon>
        <taxon>Spiralia</taxon>
        <taxon>Lophotrochozoa</taxon>
        <taxon>Mollusca</taxon>
        <taxon>Gastropoda</taxon>
        <taxon>Heterobranchia</taxon>
        <taxon>Euthyneura</taxon>
        <taxon>Tectipleura</taxon>
        <taxon>Aplysiida</taxon>
        <taxon>Aplysioidea</taxon>
        <taxon>Aplysiidae</taxon>
        <taxon>Aplysia</taxon>
    </lineage>
</organism>
<feature type="domain" description="Carboxylesterase type B" evidence="4">
    <location>
        <begin position="28"/>
        <end position="546"/>
    </location>
</feature>
<evidence type="ECO:0000313" key="5">
    <source>
        <dbReference type="Proteomes" id="UP000694888"/>
    </source>
</evidence>
<comment type="similarity">
    <text evidence="1 3">Belongs to the type-B carboxylesterase/lipase family.</text>
</comment>
<dbReference type="GeneID" id="101846738"/>
<feature type="signal peptide" evidence="3">
    <location>
        <begin position="1"/>
        <end position="22"/>
    </location>
</feature>
<dbReference type="Proteomes" id="UP000694888">
    <property type="component" value="Unplaced"/>
</dbReference>
<dbReference type="EC" id="3.1.1.-" evidence="3"/>
<keyword evidence="2 3" id="KW-0378">Hydrolase</keyword>
<keyword evidence="3" id="KW-0732">Signal</keyword>
<evidence type="ECO:0000256" key="1">
    <source>
        <dbReference type="ARBA" id="ARBA00005964"/>
    </source>
</evidence>
<reference evidence="6" key="1">
    <citation type="submission" date="2025-08" db="UniProtKB">
        <authorList>
            <consortium name="RefSeq"/>
        </authorList>
    </citation>
    <scope>IDENTIFICATION</scope>
</reference>
<dbReference type="InterPro" id="IPR029058">
    <property type="entry name" value="AB_hydrolase_fold"/>
</dbReference>
<dbReference type="Pfam" id="PF00135">
    <property type="entry name" value="COesterase"/>
    <property type="match status" value="1"/>
</dbReference>
<dbReference type="PROSITE" id="PS00122">
    <property type="entry name" value="CARBOXYLESTERASE_B_1"/>
    <property type="match status" value="1"/>
</dbReference>
<dbReference type="Gene3D" id="3.40.50.1820">
    <property type="entry name" value="alpha/beta hydrolase"/>
    <property type="match status" value="1"/>
</dbReference>
<accession>A0ABM0JS76</accession>
<sequence length="567" mass="61749">MAHFSFLLVVPCLCLLTERSVGIGFQVTEVNAPWGQIKGVQKVSVDGVPYASFEGVPYAEPPLGNLRFAKPVLSKKNNGSSPYLASAPKPRCAGWDVTFSDMSEDCLFLDIYVPQTNSSQALPVLLYIHGGGFAFAIERHDPEGIIGRNCAAGPGCLLAFVNYRLGAFGFLSTGDDVAKGNWGLWDQRAALLWLKDNIGAFGGDPNNINIFGESAGAASVSYQLLSPQSKGLFRRAVMHSGSATSTWAFQRHPAAMANRLAQTFGCGQSTSSNAAHQALVACLRSKSSDEIKNKTFELLDSLPEYTQVADYLFVPVVDGDFVVDEPRRLLKNVSFLQSQLDSGIDILAGNVNNEGAHMMMNKKLSKPPKFGDFFTKQLLFGELTQRYGHSTPEAEAVVDQFYRHGADLLSLMGLRIAEAHGDPGFVMPSIENARAISDAQQSISGGGKTYFYYFNYCPSYTGQMCMMHGWDVGFLFPKGHMGNAEDDKMSGIYSRMVTSFASAGRPDVGLKLTWPVYSKSTGGQYVMLSSTPQVLSNLLPKRTQLWLDTLDRMMEDDGPLTQTPVVG</sequence>
<name>A0ABM0JS76_APLCA</name>
<dbReference type="InterPro" id="IPR019826">
    <property type="entry name" value="Carboxylesterase_B_AS"/>
</dbReference>
<dbReference type="InterPro" id="IPR019819">
    <property type="entry name" value="Carboxylesterase_B_CS"/>
</dbReference>
<evidence type="ECO:0000256" key="2">
    <source>
        <dbReference type="ARBA" id="ARBA00022801"/>
    </source>
</evidence>
<dbReference type="PANTHER" id="PTHR11559">
    <property type="entry name" value="CARBOXYLESTERASE"/>
    <property type="match status" value="1"/>
</dbReference>
<evidence type="ECO:0000256" key="3">
    <source>
        <dbReference type="RuleBase" id="RU361235"/>
    </source>
</evidence>
<dbReference type="RefSeq" id="XP_005100312.2">
    <property type="nucleotide sequence ID" value="XM_005100255.2"/>
</dbReference>
<evidence type="ECO:0000259" key="4">
    <source>
        <dbReference type="Pfam" id="PF00135"/>
    </source>
</evidence>
<dbReference type="InterPro" id="IPR050309">
    <property type="entry name" value="Type-B_Carboxylest/Lipase"/>
</dbReference>
<evidence type="ECO:0000313" key="6">
    <source>
        <dbReference type="RefSeq" id="XP_005100312.2"/>
    </source>
</evidence>
<keyword evidence="5" id="KW-1185">Reference proteome</keyword>
<dbReference type="SUPFAM" id="SSF53474">
    <property type="entry name" value="alpha/beta-Hydrolases"/>
    <property type="match status" value="1"/>
</dbReference>
<proteinExistence type="inferred from homology"/>
<feature type="chain" id="PRO_5044968047" description="Carboxylic ester hydrolase" evidence="3">
    <location>
        <begin position="23"/>
        <end position="567"/>
    </location>
</feature>
<dbReference type="PROSITE" id="PS00941">
    <property type="entry name" value="CARBOXYLESTERASE_B_2"/>
    <property type="match status" value="1"/>
</dbReference>
<protein>
    <recommendedName>
        <fullName evidence="3">Carboxylic ester hydrolase</fullName>
        <ecNumber evidence="3">3.1.1.-</ecNumber>
    </recommendedName>
</protein>
<gene>
    <name evidence="6" type="primary">LOC101846738</name>
</gene>
<dbReference type="InterPro" id="IPR002018">
    <property type="entry name" value="CarbesteraseB"/>
</dbReference>